<feature type="transmembrane region" description="Helical" evidence="6">
    <location>
        <begin position="163"/>
        <end position="181"/>
    </location>
</feature>
<feature type="transmembrane region" description="Helical" evidence="6">
    <location>
        <begin position="84"/>
        <end position="102"/>
    </location>
</feature>
<evidence type="ECO:0000313" key="8">
    <source>
        <dbReference type="EMBL" id="SLN38351.1"/>
    </source>
</evidence>
<feature type="transmembrane region" description="Helical" evidence="6">
    <location>
        <begin position="254"/>
        <end position="272"/>
    </location>
</feature>
<evidence type="ECO:0000256" key="6">
    <source>
        <dbReference type="SAM" id="Phobius"/>
    </source>
</evidence>
<feature type="transmembrane region" description="Helical" evidence="6">
    <location>
        <begin position="225"/>
        <end position="247"/>
    </location>
</feature>
<dbReference type="SUPFAM" id="SSF103481">
    <property type="entry name" value="Multidrug resistance efflux transporter EmrE"/>
    <property type="match status" value="2"/>
</dbReference>
<dbReference type="InterPro" id="IPR000620">
    <property type="entry name" value="EamA_dom"/>
</dbReference>
<feature type="transmembrane region" description="Helical" evidence="6">
    <location>
        <begin position="20"/>
        <end position="40"/>
    </location>
</feature>
<feature type="domain" description="EamA" evidence="7">
    <location>
        <begin position="21"/>
        <end position="153"/>
    </location>
</feature>
<keyword evidence="4 6" id="KW-1133">Transmembrane helix</keyword>
<dbReference type="Pfam" id="PF00892">
    <property type="entry name" value="EamA"/>
    <property type="match status" value="2"/>
</dbReference>
<comment type="similarity">
    <text evidence="2">Belongs to the drug/metabolite transporter (DMT) superfamily. 10 TMS drug/metabolite exporter (DME) (TC 2.A.7.3) family.</text>
</comment>
<dbReference type="Proteomes" id="UP000193570">
    <property type="component" value="Unassembled WGS sequence"/>
</dbReference>
<name>A0A1X6Z1S4_9RHOB</name>
<evidence type="ECO:0000259" key="7">
    <source>
        <dbReference type="Pfam" id="PF00892"/>
    </source>
</evidence>
<feature type="domain" description="EamA" evidence="7">
    <location>
        <begin position="164"/>
        <end position="289"/>
    </location>
</feature>
<evidence type="ECO:0000256" key="3">
    <source>
        <dbReference type="ARBA" id="ARBA00022692"/>
    </source>
</evidence>
<keyword evidence="5 6" id="KW-0472">Membrane</keyword>
<sequence>MRFSAPPSAGPAATSAADTLRACLWMTGAIVSFSSMAVAGRELSVDLDTFEIMLWRSLIGIAIVLVVCRATGRHRDIRARRMRLHLVRNVSHFAGQNCWFYAVATLPLAQVFAVEFTSPLWVMLLATFVLGERLTRFRIGAGIAGFIGILIVARPATGGIDPNLLAAAGAALGFAGSAVFTRRLTSTESVASILFWLTVTQAIFGLVCAGLDGDIAAPSASGWPLVMLVGAAGLFAHFCLTSALALAPASVVMPLDFARLPLIAIVGAALYAEPLDPYVFLGAALIFCANYANIRHETQVVTNR</sequence>
<dbReference type="GO" id="GO:0016020">
    <property type="term" value="C:membrane"/>
    <property type="evidence" value="ECO:0007669"/>
    <property type="project" value="UniProtKB-SubCell"/>
</dbReference>
<organism evidence="8 9">
    <name type="scientific">Roseivivax jejudonensis</name>
    <dbReference type="NCBI Taxonomy" id="1529041"/>
    <lineage>
        <taxon>Bacteria</taxon>
        <taxon>Pseudomonadati</taxon>
        <taxon>Pseudomonadota</taxon>
        <taxon>Alphaproteobacteria</taxon>
        <taxon>Rhodobacterales</taxon>
        <taxon>Roseobacteraceae</taxon>
        <taxon>Roseivivax</taxon>
    </lineage>
</organism>
<dbReference type="RefSeq" id="WP_085791491.1">
    <property type="nucleotide sequence ID" value="NZ_FWFK01000003.1"/>
</dbReference>
<protein>
    <submittedName>
        <fullName evidence="8">Riboflavin transporter</fullName>
    </submittedName>
</protein>
<evidence type="ECO:0000256" key="5">
    <source>
        <dbReference type="ARBA" id="ARBA00023136"/>
    </source>
</evidence>
<dbReference type="InterPro" id="IPR037185">
    <property type="entry name" value="EmrE-like"/>
</dbReference>
<feature type="transmembrane region" description="Helical" evidence="6">
    <location>
        <begin position="108"/>
        <end position="130"/>
    </location>
</feature>
<keyword evidence="9" id="KW-1185">Reference proteome</keyword>
<dbReference type="PANTHER" id="PTHR22911">
    <property type="entry name" value="ACYL-MALONYL CONDENSING ENZYME-RELATED"/>
    <property type="match status" value="1"/>
</dbReference>
<evidence type="ECO:0000256" key="4">
    <source>
        <dbReference type="ARBA" id="ARBA00022989"/>
    </source>
</evidence>
<evidence type="ECO:0000256" key="2">
    <source>
        <dbReference type="ARBA" id="ARBA00009853"/>
    </source>
</evidence>
<comment type="subcellular location">
    <subcellularLocation>
        <location evidence="1">Membrane</location>
        <topology evidence="1">Multi-pass membrane protein</topology>
    </subcellularLocation>
</comment>
<gene>
    <name evidence="8" type="primary">ribN_2</name>
    <name evidence="8" type="ORF">ROJ8625_01759</name>
</gene>
<feature type="transmembrane region" description="Helical" evidence="6">
    <location>
        <begin position="278"/>
        <end position="294"/>
    </location>
</feature>
<dbReference type="PANTHER" id="PTHR22911:SF6">
    <property type="entry name" value="SOLUTE CARRIER FAMILY 35 MEMBER G1"/>
    <property type="match status" value="1"/>
</dbReference>
<dbReference type="EMBL" id="FWFK01000003">
    <property type="protein sequence ID" value="SLN38351.1"/>
    <property type="molecule type" value="Genomic_DNA"/>
</dbReference>
<proteinExistence type="inferred from homology"/>
<accession>A0A1X6Z1S4</accession>
<reference evidence="8 9" key="1">
    <citation type="submission" date="2017-03" db="EMBL/GenBank/DDBJ databases">
        <authorList>
            <person name="Afonso C.L."/>
            <person name="Miller P.J."/>
            <person name="Scott M.A."/>
            <person name="Spackman E."/>
            <person name="Goraichik I."/>
            <person name="Dimitrov K.M."/>
            <person name="Suarez D.L."/>
            <person name="Swayne D.E."/>
        </authorList>
    </citation>
    <scope>NUCLEOTIDE SEQUENCE [LARGE SCALE GENOMIC DNA]</scope>
    <source>
        <strain evidence="8 9">CECT 8625</strain>
    </source>
</reference>
<evidence type="ECO:0000256" key="1">
    <source>
        <dbReference type="ARBA" id="ARBA00004141"/>
    </source>
</evidence>
<keyword evidence="3 6" id="KW-0812">Transmembrane</keyword>
<feature type="transmembrane region" description="Helical" evidence="6">
    <location>
        <begin position="52"/>
        <end position="72"/>
    </location>
</feature>
<evidence type="ECO:0000313" key="9">
    <source>
        <dbReference type="Proteomes" id="UP000193570"/>
    </source>
</evidence>
<dbReference type="OrthoDB" id="9810329at2"/>
<dbReference type="AlphaFoldDB" id="A0A1X6Z1S4"/>
<feature type="transmembrane region" description="Helical" evidence="6">
    <location>
        <begin position="137"/>
        <end position="157"/>
    </location>
</feature>
<feature type="transmembrane region" description="Helical" evidence="6">
    <location>
        <begin position="193"/>
        <end position="213"/>
    </location>
</feature>